<keyword evidence="1" id="KW-1133">Transmembrane helix</keyword>
<dbReference type="Proteomes" id="UP000316921">
    <property type="component" value="Chromosome"/>
</dbReference>
<dbReference type="KEGG" id="pbap:Pla133_50030"/>
<keyword evidence="1" id="KW-0472">Membrane</keyword>
<dbReference type="EMBL" id="CP036287">
    <property type="protein sequence ID" value="QDU69880.1"/>
    <property type="molecule type" value="Genomic_DNA"/>
</dbReference>
<keyword evidence="3" id="KW-1185">Reference proteome</keyword>
<feature type="transmembrane region" description="Helical" evidence="1">
    <location>
        <begin position="52"/>
        <end position="73"/>
    </location>
</feature>
<evidence type="ECO:0000256" key="1">
    <source>
        <dbReference type="SAM" id="Phobius"/>
    </source>
</evidence>
<proteinExistence type="predicted"/>
<feature type="transmembrane region" description="Helical" evidence="1">
    <location>
        <begin position="93"/>
        <end position="116"/>
    </location>
</feature>
<dbReference type="RefSeq" id="WP_145070198.1">
    <property type="nucleotide sequence ID" value="NZ_CP036287.1"/>
</dbReference>
<feature type="transmembrane region" description="Helical" evidence="1">
    <location>
        <begin position="437"/>
        <end position="455"/>
    </location>
</feature>
<feature type="transmembrane region" description="Helical" evidence="1">
    <location>
        <begin position="219"/>
        <end position="238"/>
    </location>
</feature>
<evidence type="ECO:0000313" key="2">
    <source>
        <dbReference type="EMBL" id="QDU69880.1"/>
    </source>
</evidence>
<keyword evidence="1" id="KW-0812">Transmembrane</keyword>
<evidence type="ECO:0000313" key="3">
    <source>
        <dbReference type="Proteomes" id="UP000316921"/>
    </source>
</evidence>
<feature type="transmembrane region" description="Helical" evidence="1">
    <location>
        <begin position="292"/>
        <end position="311"/>
    </location>
</feature>
<feature type="transmembrane region" description="Helical" evidence="1">
    <location>
        <begin position="395"/>
        <end position="417"/>
    </location>
</feature>
<feature type="transmembrane region" description="Helical" evidence="1">
    <location>
        <begin position="20"/>
        <end position="40"/>
    </location>
</feature>
<dbReference type="AlphaFoldDB" id="A0A518BSD1"/>
<feature type="transmembrane region" description="Helical" evidence="1">
    <location>
        <begin position="158"/>
        <end position="183"/>
    </location>
</feature>
<feature type="transmembrane region" description="Helical" evidence="1">
    <location>
        <begin position="462"/>
        <end position="478"/>
    </location>
</feature>
<name>A0A518BSD1_9BACT</name>
<reference evidence="2 3" key="1">
    <citation type="submission" date="2019-02" db="EMBL/GenBank/DDBJ databases">
        <title>Deep-cultivation of Planctomycetes and their phenomic and genomic characterization uncovers novel biology.</title>
        <authorList>
            <person name="Wiegand S."/>
            <person name="Jogler M."/>
            <person name="Boedeker C."/>
            <person name="Pinto D."/>
            <person name="Vollmers J."/>
            <person name="Rivas-Marin E."/>
            <person name="Kohn T."/>
            <person name="Peeters S.H."/>
            <person name="Heuer A."/>
            <person name="Rast P."/>
            <person name="Oberbeckmann S."/>
            <person name="Bunk B."/>
            <person name="Jeske O."/>
            <person name="Meyerdierks A."/>
            <person name="Storesund J.E."/>
            <person name="Kallscheuer N."/>
            <person name="Luecker S."/>
            <person name="Lage O.M."/>
            <person name="Pohl T."/>
            <person name="Merkel B.J."/>
            <person name="Hornburger P."/>
            <person name="Mueller R.-W."/>
            <person name="Bruemmer F."/>
            <person name="Labrenz M."/>
            <person name="Spormann A.M."/>
            <person name="Op den Camp H."/>
            <person name="Overmann J."/>
            <person name="Amann R."/>
            <person name="Jetten M.S.M."/>
            <person name="Mascher T."/>
            <person name="Medema M.H."/>
            <person name="Devos D.P."/>
            <person name="Kaster A.-K."/>
            <person name="Ovreas L."/>
            <person name="Rohde M."/>
            <person name="Galperin M.Y."/>
            <person name="Jogler C."/>
        </authorList>
    </citation>
    <scope>NUCLEOTIDE SEQUENCE [LARGE SCALE GENOMIC DNA]</scope>
    <source>
        <strain evidence="2 3">Pla133</strain>
    </source>
</reference>
<feature type="transmembrane region" description="Helical" evidence="1">
    <location>
        <begin position="128"/>
        <end position="152"/>
    </location>
</feature>
<gene>
    <name evidence="2" type="ORF">Pla133_50030</name>
</gene>
<organism evidence="2 3">
    <name type="scientific">Engelhardtia mirabilis</name>
    <dbReference type="NCBI Taxonomy" id="2528011"/>
    <lineage>
        <taxon>Bacteria</taxon>
        <taxon>Pseudomonadati</taxon>
        <taxon>Planctomycetota</taxon>
        <taxon>Planctomycetia</taxon>
        <taxon>Planctomycetia incertae sedis</taxon>
        <taxon>Engelhardtia</taxon>
    </lineage>
</organism>
<feature type="transmembrane region" description="Helical" evidence="1">
    <location>
        <begin position="323"/>
        <end position="347"/>
    </location>
</feature>
<accession>A0A518BSD1</accession>
<sequence>MSARVRPIFVAELAALSGGASLVSTAGTHLLVAGLLGGIVRGEIGAFAFAAYAYTVAAGLVTLPLLGELGTWLRTPSAPEWTASLPCTALDRALARLAVLLVAVGGLSMGSLLPLSLLAPGLDLSGRLVFAACGLGATLSVASALLLLQALLERVAPALLVLLQTAMTVVVAGTLLLGLPLALRLTAYGRFGDLDGNLALAPPFWFAAPITPGGVDATALWMPALCTAIALVGAWLGLTLAGKSVARIAGGAPPIDRVLEPLRRAALALWVRREERATFDLVFAAMPHEREVALRTAPLLAVPLIFAWVALGKEPGADKDAFVALILFTPGFYLPVLLSHVPASASFAARWLLDSAPVAPAHLQRGAFKAVCVRYVIPLHIALGFLAWQQAGGALALRLALPAMLVSILVCRVLYTATVDQPPLSIPPEEAGDPQKLTGPLMAAGISLAIVAIVAEHFVTTPALGLVLSAALLGVLVLEEYVPVPRPDAS</sequence>
<protein>
    <submittedName>
        <fullName evidence="2">Uncharacterized protein</fullName>
    </submittedName>
</protein>